<gene>
    <name evidence="2" type="ORF">EV211_1132</name>
</gene>
<keyword evidence="2" id="KW-0067">ATP-binding</keyword>
<dbReference type="Proteomes" id="UP000295500">
    <property type="component" value="Unassembled WGS sequence"/>
</dbReference>
<dbReference type="OrthoDB" id="9807907at2"/>
<dbReference type="Gene3D" id="3.30.565.60">
    <property type="match status" value="1"/>
</dbReference>
<evidence type="ECO:0000313" key="3">
    <source>
        <dbReference type="Proteomes" id="UP000295500"/>
    </source>
</evidence>
<dbReference type="InterPro" id="IPR038461">
    <property type="entry name" value="Schlafen_AlbA_2_dom_sf"/>
</dbReference>
<protein>
    <submittedName>
        <fullName evidence="2">ATP-dependent DNA helicase RecG</fullName>
    </submittedName>
</protein>
<dbReference type="InterPro" id="IPR007421">
    <property type="entry name" value="Schlafen_AlbA_2_dom"/>
</dbReference>
<comment type="caution">
    <text evidence="2">The sequence shown here is derived from an EMBL/GenBank/DDBJ whole genome shotgun (WGS) entry which is preliminary data.</text>
</comment>
<keyword evidence="2" id="KW-0378">Hydrolase</keyword>
<proteinExistence type="predicted"/>
<dbReference type="AlphaFoldDB" id="A0A4R6Q4I8"/>
<keyword evidence="3" id="KW-1185">Reference proteome</keyword>
<keyword evidence="2" id="KW-0347">Helicase</keyword>
<dbReference type="PANTHER" id="PTHR30595:SF6">
    <property type="entry name" value="SCHLAFEN ALBA-2 DOMAIN-CONTAINING PROTEIN"/>
    <property type="match status" value="1"/>
</dbReference>
<dbReference type="Gene3D" id="1.10.10.10">
    <property type="entry name" value="Winged helix-like DNA-binding domain superfamily/Winged helix DNA-binding domain"/>
    <property type="match status" value="1"/>
</dbReference>
<keyword evidence="2" id="KW-0547">Nucleotide-binding</keyword>
<accession>A0A4R6Q4I8</accession>
<reference evidence="2 3" key="1">
    <citation type="submission" date="2019-03" db="EMBL/GenBank/DDBJ databases">
        <title>Genomic Encyclopedia of Type Strains, Phase IV (KMG-IV): sequencing the most valuable type-strain genomes for metagenomic binning, comparative biology and taxonomic classification.</title>
        <authorList>
            <person name="Goeker M."/>
        </authorList>
    </citation>
    <scope>NUCLEOTIDE SEQUENCE [LARGE SCALE GENOMIC DNA]</scope>
    <source>
        <strain evidence="2 3">DSM 28287</strain>
    </source>
</reference>
<dbReference type="InterPro" id="IPR036388">
    <property type="entry name" value="WH-like_DNA-bd_sf"/>
</dbReference>
<dbReference type="EMBL" id="SNXO01000013">
    <property type="protein sequence ID" value="TDP57278.1"/>
    <property type="molecule type" value="Genomic_DNA"/>
</dbReference>
<dbReference type="GO" id="GO:0004386">
    <property type="term" value="F:helicase activity"/>
    <property type="evidence" value="ECO:0007669"/>
    <property type="project" value="UniProtKB-KW"/>
</dbReference>
<dbReference type="RefSeq" id="WP_133528247.1">
    <property type="nucleotide sequence ID" value="NZ_SNXO01000013.1"/>
</dbReference>
<evidence type="ECO:0000259" key="1">
    <source>
        <dbReference type="Pfam" id="PF04326"/>
    </source>
</evidence>
<dbReference type="Pfam" id="PF04326">
    <property type="entry name" value="SLFN_AlbA_2"/>
    <property type="match status" value="1"/>
</dbReference>
<name>A0A4R6Q4I8_9FIRM</name>
<dbReference type="PANTHER" id="PTHR30595">
    <property type="entry name" value="GLPR-RELATED TRANSCRIPTIONAL REPRESSOR"/>
    <property type="match status" value="1"/>
</dbReference>
<dbReference type="Pfam" id="PF13749">
    <property type="entry name" value="HATPase_c_4"/>
    <property type="match status" value="1"/>
</dbReference>
<evidence type="ECO:0000313" key="2">
    <source>
        <dbReference type="EMBL" id="TDP57278.1"/>
    </source>
</evidence>
<dbReference type="Gene3D" id="3.30.950.30">
    <property type="entry name" value="Schlafen, AAA domain"/>
    <property type="match status" value="1"/>
</dbReference>
<feature type="domain" description="Schlafen AlbA-2" evidence="1">
    <location>
        <begin position="5"/>
        <end position="121"/>
    </location>
</feature>
<sequence>MNMTEGSTIEFKRIYVNDIAKTAVAFANTKGGRIYIGIEDDGTVAGIDDADDVMLKCTNNLRDSIKPDITLFSECRMENIEGKDVIVLEIQKGTASPYYIASKGIRPEGVFVRQGSSNVPATETAILKMIKETDGDEYEDVRSLDQNLTFLEAVKVFDNENIPFGLTQQKTLGIINTDGVYSNLGLLISDQCVHTIKVAVFEGTEKLVFKDRTEFTGSLLKQLSDVFEMLGRYNRTHSEFGGLYRVDTRDYPIEAIREVLLNALVHRDYSFSGSILISIFDDRIEVVSLGGLVKGITYDDIMLGASIPRNKKLANLFYRLKLIEAYGTGMPKIISCYKECYTKPMMEVSDNAFKITLPNMNLAGKEIMTGSLTVKEKACYELFKGERELTRKQVESSLTVSQPFAVKILNGLVDKNLIDRVGKGKNTRYELK</sequence>
<organism evidence="2 3">
    <name type="scientific">Aminicella lysinilytica</name>
    <dbReference type="NCBI Taxonomy" id="433323"/>
    <lineage>
        <taxon>Bacteria</taxon>
        <taxon>Bacillati</taxon>
        <taxon>Bacillota</taxon>
        <taxon>Clostridia</taxon>
        <taxon>Peptostreptococcales</taxon>
        <taxon>Anaerovoracaceae</taxon>
        <taxon>Aminicella</taxon>
    </lineage>
</organism>
<dbReference type="InterPro" id="IPR038475">
    <property type="entry name" value="RecG_C_sf"/>
</dbReference>